<dbReference type="RefSeq" id="XP_044405867.1">
    <property type="nucleotide sequence ID" value="XM_044549932.1"/>
</dbReference>
<dbReference type="PANTHER" id="PTHR33463">
    <property type="entry name" value="NB-ARC DOMAIN-CONTAINING PROTEIN-RELATED"/>
    <property type="match status" value="1"/>
</dbReference>
<reference evidence="4" key="2">
    <citation type="submission" date="2018-10" db="UniProtKB">
        <authorList>
            <consortium name="EnsemblPlants"/>
        </authorList>
    </citation>
    <scope>IDENTIFICATION</scope>
</reference>
<dbReference type="Proteomes" id="UP000019116">
    <property type="component" value="Chromosome 6A"/>
</dbReference>
<dbReference type="OrthoDB" id="681717at2759"/>
<dbReference type="OMA" id="REMHECI"/>
<dbReference type="AlphaFoldDB" id="A0A3B6NJ75"/>
<dbReference type="InterPro" id="IPR057135">
    <property type="entry name" value="At4g27190-like_LRR"/>
</dbReference>
<keyword evidence="5" id="KW-1185">Reference proteome</keyword>
<dbReference type="Pfam" id="PF23247">
    <property type="entry name" value="LRR_RPS2"/>
    <property type="match status" value="1"/>
</dbReference>
<dbReference type="Gramene" id="TraesCS6A03G0050800.1">
    <property type="protein sequence ID" value="TraesCS6A03G0050800.1.CDS"/>
    <property type="gene ID" value="TraesCS6A03G0050800"/>
</dbReference>
<reference evidence="4" key="1">
    <citation type="submission" date="2018-08" db="EMBL/GenBank/DDBJ databases">
        <authorList>
            <person name="Rossello M."/>
        </authorList>
    </citation>
    <scope>NUCLEOTIDE SEQUENCE [LARGE SCALE GENOMIC DNA]</scope>
    <source>
        <strain evidence="4">cv. Chinese Spring</strain>
    </source>
</reference>
<dbReference type="InterPro" id="IPR032675">
    <property type="entry name" value="LRR_dom_sf"/>
</dbReference>
<comment type="similarity">
    <text evidence="1">Belongs to the disease resistance NB-LRR family.</text>
</comment>
<dbReference type="EnsemblPlants" id="TraesCS6A02G023000.1">
    <property type="protein sequence ID" value="TraesCS6A02G023000.1"/>
    <property type="gene ID" value="TraesCS6A02G023000"/>
</dbReference>
<evidence type="ECO:0008006" key="6">
    <source>
        <dbReference type="Google" id="ProtNLM"/>
    </source>
</evidence>
<evidence type="ECO:0000313" key="5">
    <source>
        <dbReference type="Proteomes" id="UP000019116"/>
    </source>
</evidence>
<feature type="domain" description="NB-ARC" evidence="2">
    <location>
        <begin position="14"/>
        <end position="141"/>
    </location>
</feature>
<evidence type="ECO:0000313" key="4">
    <source>
        <dbReference type="EnsemblPlants" id="TraesCS6A02G023000.1"/>
    </source>
</evidence>
<dbReference type="KEGG" id="taes:123129977"/>
<feature type="domain" description="Disease resistance protein At4g27190-like leucine-rich repeats" evidence="3">
    <location>
        <begin position="810"/>
        <end position="923"/>
    </location>
</feature>
<accession>A0A3B6NJ75</accession>
<dbReference type="PaxDb" id="4565-Traes_6AS_6966935E4.2"/>
<evidence type="ECO:0000259" key="3">
    <source>
        <dbReference type="Pfam" id="PF23247"/>
    </source>
</evidence>
<dbReference type="InterPro" id="IPR002182">
    <property type="entry name" value="NB-ARC"/>
</dbReference>
<dbReference type="Gramene" id="TraesCS6A02G023000.1">
    <property type="protein sequence ID" value="TraesCS6A02G023000.1"/>
    <property type="gene ID" value="TraesCS6A02G023000"/>
</dbReference>
<gene>
    <name evidence="4" type="primary">LOC123129977</name>
</gene>
<dbReference type="InterPro" id="IPR050905">
    <property type="entry name" value="Plant_NBS-LRR"/>
</dbReference>
<dbReference type="PANTHER" id="PTHR33463:SF34">
    <property type="entry name" value="DISEASE RESISTANCE PROTEIN RPS2"/>
    <property type="match status" value="1"/>
</dbReference>
<evidence type="ECO:0000259" key="2">
    <source>
        <dbReference type="Pfam" id="PF00931"/>
    </source>
</evidence>
<evidence type="ECO:0000256" key="1">
    <source>
        <dbReference type="ARBA" id="ARBA00008894"/>
    </source>
</evidence>
<dbReference type="Gramene" id="TraesJUL6A03G03264490.1">
    <property type="protein sequence ID" value="TraesJUL6A03G03264490.1"/>
    <property type="gene ID" value="TraesJUL6A03G03264490"/>
</dbReference>
<dbReference type="GeneID" id="123129977"/>
<dbReference type="Pfam" id="PF00931">
    <property type="entry name" value="NB-ARC"/>
    <property type="match status" value="1"/>
</dbReference>
<dbReference type="Gramene" id="TraesNOR6A03G03271950.1">
    <property type="protein sequence ID" value="TraesNOR6A03G03271950.1"/>
    <property type="gene ID" value="TraesNOR6A03G03271950"/>
</dbReference>
<name>A0A3B6NJ75_WHEAT</name>
<organism evidence="4">
    <name type="scientific">Triticum aestivum</name>
    <name type="common">Wheat</name>
    <dbReference type="NCBI Taxonomy" id="4565"/>
    <lineage>
        <taxon>Eukaryota</taxon>
        <taxon>Viridiplantae</taxon>
        <taxon>Streptophyta</taxon>
        <taxon>Embryophyta</taxon>
        <taxon>Tracheophyta</taxon>
        <taxon>Spermatophyta</taxon>
        <taxon>Magnoliopsida</taxon>
        <taxon>Liliopsida</taxon>
        <taxon>Poales</taxon>
        <taxon>Poaceae</taxon>
        <taxon>BOP clade</taxon>
        <taxon>Pooideae</taxon>
        <taxon>Triticodae</taxon>
        <taxon>Triticeae</taxon>
        <taxon>Triticinae</taxon>
        <taxon>Triticum</taxon>
    </lineage>
</organism>
<dbReference type="Gene3D" id="3.80.10.10">
    <property type="entry name" value="Ribonuclease Inhibitor"/>
    <property type="match status" value="2"/>
</dbReference>
<protein>
    <recommendedName>
        <fullName evidence="6">NB-ARC domain-containing protein</fullName>
    </recommendedName>
</protein>
<dbReference type="SUPFAM" id="SSF52058">
    <property type="entry name" value="L domain-like"/>
    <property type="match status" value="1"/>
</dbReference>
<proteinExistence type="inferred from homology"/>
<sequence>MRTEVIKADTIDVAVEGILNELNKSRQNIIYFDGWEGLGASAVLQVIARRLELKEPTRPPGLDFEQVIHIDCSKWESTRALQREIAEQLKLSNWVMKMFDKQDEEDDFNGTTDQGSRTEIADVAAEIQRSMQGRRFLLVFHNGSNEEIDISRIGLSVYPYLTNKVIWTFQGRFRMDPKMKDKVMKNTTDVLLSASCYKKDREELWSYLLHQEATQVACKHDISPAIVVECFLYLLGLNCIRGHLVDTEYDLAIHTCNYWICDRIIQKIPDSGEEAWQVGQTLQGEIRLGMCYQQNDLTPHLVMHTEKRPHWTSPAYGYVLVPAGVVPSRMFQHIDKLGVISRCSFSFSWPPFMWCHGLRFLWLDHCQDLRSTDAEWRKDEEDTTRSWACFQSLWVLDLRYTDCDWILSARVMDLMTQLRELNVMGAENWDMSHLRGRLCNIRKLRVRKSTCFFSNNVFSEMDSMELLDFSGNTITQGMTSLSGPASNSSLKCVTIDGCDGLKIISFRGCKELANVFLKGLLRGLEELELSGTRVKTLNLTGVEARSLPKRIILLGCEKLRAILWPPSVTQYQLPNVLHIDTTPPSATAYGGEAPLVHPHVGLSLQQQKEEIFKSGWRIRVTDARLLRSLSAGFSALHIDICTAAVVGGSNIQGTSSNKLVQVQPHTSILMHSKYSDTFGNDTVAAVIMEDCPKIWQSFTIHTCFMKVMMHGQGNKLLEDAVGASTSALLLPKCICDLVTSLHVYDNLSITSIPGPPQGSGWHRLRWCRVERCPRLHTVFTVPHGTSEDLGEDSFRDLETLSASKLLYALYIWDRQVEKGYLNSLVLLHLDHCPRLVHVLPFAIRTKHTLYYLETLEIVYCGDLKEVFPLPLSPELQEQNKILEFPSLKRIHLHELPKLQRIYGRSISAPYLETVKIRGCWSLRRPPAVGRYTEPPKVECEKEWWDNLEWDGLEEYHHPSLYEPTHSLYYKKAQLPRGTVLW</sequence>